<feature type="region of interest" description="Disordered" evidence="1">
    <location>
        <begin position="189"/>
        <end position="208"/>
    </location>
</feature>
<dbReference type="AlphaFoldDB" id="A0AAD5BY72"/>
<keyword evidence="4" id="KW-1185">Reference proteome</keyword>
<dbReference type="GO" id="GO:0035556">
    <property type="term" value="P:intracellular signal transduction"/>
    <property type="evidence" value="ECO:0007669"/>
    <property type="project" value="InterPro"/>
</dbReference>
<sequence length="923" mass="103361">KENSTEEEPMGFPAPKNAKEADHNINVPTTTDLSDDERVGTVTDAGEERLEQAPYVHEDDQDIKPSTTTSTEHLSVHEQEIVSSSKRHLADAEIESTSNDMEIRSQEDDKLSDDITSSSVRLSNSGISVSTHGGESDVRKEDTSSVGPSNFENSISTRVGEPDIQKEDQGKGNSANDVMLNSTTAGIKISGQEDDNFSDDSSSSSRLLSNSENLINNLTGEEDIQIEDAEKGNCVVDGTSSTATDIELRAREEDTFTTSSSSSSPSRLSSSENSINDLAREPDIQGVNHENGSFVRDVIHDYNAEEGEILDHVEDKNDTGQSPKTTIVNHQCYETIELKSKDVSDATFSSKDGESSPFKEKADMKTDPADNNFGKKEDSLAPYGTRELNVEAETAAQPEKTSVLTKFVKFCAASNIFRHLSRGTDNDSNEKDNSSSSSSSNASIKADSQQVSHTTPEKSRWSLSSLSLISISNYKKSEQKEGAKSAKKQEKFCVRGGLDIYPSRKVELEDMTGSSDVPKVFFNQFLIDGLKKLKRLDESGQLEKKIEYVTNEGPTPQVPLPPLSGEDDVSTVGGIDELVVIVRKMKKSIVVKDRFYKFRRVTSCFLGSEAVDFLSEDQLLEREVAIEFARKLAKELFFRHNLIENTFEDGNHLYRFLDQDPVISQCQNIPRGIIQRKRQNLVKLSHRLRFLLYAILDAYASEDGKHVAYRSFHGSEEFARYLRIAEELQRLDLYKTSKEERLAFFINLYNLMTIHAILVWGHPEGALDRRSMYNDFKYVIGGCAYSLSDIQNGILRANQRPPYALSKPFSISDKRFKVALPYLEPLIHFALVTGNRSAPALRCYSPKNIDRELMEAASDFLQNGAFVLHLDSMYSVDFGKNEAEILKHAAMYLEFEKTRTLMELLDSTQLKVFYQPYDWRLNS</sequence>
<feature type="compositionally biased region" description="Basic and acidic residues" evidence="1">
    <location>
        <begin position="134"/>
        <end position="143"/>
    </location>
</feature>
<feature type="compositionally biased region" description="Basic and acidic residues" evidence="1">
    <location>
        <begin position="351"/>
        <end position="379"/>
    </location>
</feature>
<dbReference type="EMBL" id="JAMZMK010010428">
    <property type="protein sequence ID" value="KAI7731570.1"/>
    <property type="molecule type" value="Genomic_DNA"/>
</dbReference>
<evidence type="ECO:0000313" key="3">
    <source>
        <dbReference type="EMBL" id="KAI7731570.1"/>
    </source>
</evidence>
<dbReference type="InterPro" id="IPR006869">
    <property type="entry name" value="DUF547"/>
</dbReference>
<dbReference type="CDD" id="cd04371">
    <property type="entry name" value="DEP"/>
    <property type="match status" value="1"/>
</dbReference>
<dbReference type="Pfam" id="PF04784">
    <property type="entry name" value="DUF547"/>
    <property type="match status" value="1"/>
</dbReference>
<evidence type="ECO:0000256" key="1">
    <source>
        <dbReference type="SAM" id="MobiDB-lite"/>
    </source>
</evidence>
<protein>
    <recommendedName>
        <fullName evidence="2">DEP domain-containing protein</fullName>
    </recommendedName>
</protein>
<feature type="domain" description="DEP" evidence="2">
    <location>
        <begin position="585"/>
        <end position="658"/>
    </location>
</feature>
<dbReference type="SMART" id="SM00049">
    <property type="entry name" value="DEP"/>
    <property type="match status" value="1"/>
</dbReference>
<feature type="compositionally biased region" description="Polar residues" evidence="1">
    <location>
        <begin position="114"/>
        <end position="133"/>
    </location>
</feature>
<dbReference type="PROSITE" id="PS50186">
    <property type="entry name" value="DEP"/>
    <property type="match status" value="1"/>
</dbReference>
<dbReference type="InterPro" id="IPR036390">
    <property type="entry name" value="WH_DNA-bd_sf"/>
</dbReference>
<gene>
    <name evidence="3" type="ORF">M8C21_025223</name>
</gene>
<dbReference type="Gene3D" id="1.10.10.10">
    <property type="entry name" value="Winged helix-like DNA-binding domain superfamily/Winged helix DNA-binding domain"/>
    <property type="match status" value="1"/>
</dbReference>
<dbReference type="InterPro" id="IPR000591">
    <property type="entry name" value="DEP_dom"/>
</dbReference>
<feature type="compositionally biased region" description="Basic and acidic residues" evidence="1">
    <location>
        <begin position="422"/>
        <end position="433"/>
    </location>
</feature>
<feature type="compositionally biased region" description="Low complexity" evidence="1">
    <location>
        <begin position="434"/>
        <end position="448"/>
    </location>
</feature>
<feature type="region of interest" description="Disordered" evidence="1">
    <location>
        <begin position="1"/>
        <end position="178"/>
    </location>
</feature>
<feature type="compositionally biased region" description="Basic and acidic residues" evidence="1">
    <location>
        <begin position="160"/>
        <end position="170"/>
    </location>
</feature>
<evidence type="ECO:0000259" key="2">
    <source>
        <dbReference type="PROSITE" id="PS50186"/>
    </source>
</evidence>
<feature type="compositionally biased region" description="Basic and acidic residues" evidence="1">
    <location>
        <begin position="101"/>
        <end position="113"/>
    </location>
</feature>
<feature type="compositionally biased region" description="Polar residues" evidence="1">
    <location>
        <begin position="144"/>
        <end position="157"/>
    </location>
</feature>
<organism evidence="3 4">
    <name type="scientific">Ambrosia artemisiifolia</name>
    <name type="common">Common ragweed</name>
    <dbReference type="NCBI Taxonomy" id="4212"/>
    <lineage>
        <taxon>Eukaryota</taxon>
        <taxon>Viridiplantae</taxon>
        <taxon>Streptophyta</taxon>
        <taxon>Embryophyta</taxon>
        <taxon>Tracheophyta</taxon>
        <taxon>Spermatophyta</taxon>
        <taxon>Magnoliopsida</taxon>
        <taxon>eudicotyledons</taxon>
        <taxon>Gunneridae</taxon>
        <taxon>Pentapetalae</taxon>
        <taxon>asterids</taxon>
        <taxon>campanulids</taxon>
        <taxon>Asterales</taxon>
        <taxon>Asteraceae</taxon>
        <taxon>Asteroideae</taxon>
        <taxon>Heliantheae alliance</taxon>
        <taxon>Heliantheae</taxon>
        <taxon>Ambrosia</taxon>
    </lineage>
</organism>
<feature type="non-terminal residue" evidence="3">
    <location>
        <position position="923"/>
    </location>
</feature>
<dbReference type="PANTHER" id="PTHR46361">
    <property type="entry name" value="ELECTRON CARRIER/ PROTEIN DISULFIDE OXIDOREDUCTASE"/>
    <property type="match status" value="1"/>
</dbReference>
<dbReference type="Proteomes" id="UP001206925">
    <property type="component" value="Unassembled WGS sequence"/>
</dbReference>
<dbReference type="Gene3D" id="3.40.30.10">
    <property type="entry name" value="Glutaredoxin"/>
    <property type="match status" value="1"/>
</dbReference>
<feature type="compositionally biased region" description="Polar residues" evidence="1">
    <location>
        <begin position="64"/>
        <end position="73"/>
    </location>
</feature>
<dbReference type="PANTHER" id="PTHR46361:SF3">
    <property type="entry name" value="ELECTRON CARRIER_ PROTEIN DISULFIDE OXIDOREDUCTASE"/>
    <property type="match status" value="1"/>
</dbReference>
<dbReference type="Pfam" id="PF00610">
    <property type="entry name" value="DEP"/>
    <property type="match status" value="1"/>
</dbReference>
<comment type="caution">
    <text evidence="3">The sequence shown here is derived from an EMBL/GenBank/DDBJ whole genome shotgun (WGS) entry which is preliminary data.</text>
</comment>
<feature type="compositionally biased region" description="Low complexity" evidence="1">
    <location>
        <begin position="199"/>
        <end position="208"/>
    </location>
</feature>
<feature type="region of interest" description="Disordered" evidence="1">
    <location>
        <begin position="344"/>
        <end position="380"/>
    </location>
</feature>
<dbReference type="InterPro" id="IPR036388">
    <property type="entry name" value="WH-like_DNA-bd_sf"/>
</dbReference>
<name>A0AAD5BY72_AMBAR</name>
<accession>A0AAD5BY72</accession>
<dbReference type="SUPFAM" id="SSF46785">
    <property type="entry name" value="Winged helix' DNA-binding domain"/>
    <property type="match status" value="1"/>
</dbReference>
<evidence type="ECO:0000313" key="4">
    <source>
        <dbReference type="Proteomes" id="UP001206925"/>
    </source>
</evidence>
<feature type="compositionally biased region" description="Low complexity" evidence="1">
    <location>
        <begin position="259"/>
        <end position="273"/>
    </location>
</feature>
<feature type="region of interest" description="Disordered" evidence="1">
    <location>
        <begin position="245"/>
        <end position="273"/>
    </location>
</feature>
<reference evidence="3" key="1">
    <citation type="submission" date="2022-06" db="EMBL/GenBank/DDBJ databases">
        <title>Uncovering the hologenomic basis of an extraordinary plant invasion.</title>
        <authorList>
            <person name="Bieker V.C."/>
            <person name="Martin M.D."/>
            <person name="Gilbert T."/>
            <person name="Hodgins K."/>
            <person name="Battlay P."/>
            <person name="Petersen B."/>
            <person name="Wilson J."/>
        </authorList>
    </citation>
    <scope>NUCLEOTIDE SEQUENCE</scope>
    <source>
        <strain evidence="3">AA19_3_7</strain>
        <tissue evidence="3">Leaf</tissue>
    </source>
</reference>
<feature type="region of interest" description="Disordered" evidence="1">
    <location>
        <begin position="421"/>
        <end position="459"/>
    </location>
</feature>
<proteinExistence type="predicted"/>